<evidence type="ECO:0000256" key="2">
    <source>
        <dbReference type="ARBA" id="ARBA00009256"/>
    </source>
</evidence>
<protein>
    <recommendedName>
        <fullName evidence="8">Pantothenate synthetase</fullName>
        <shortName evidence="8">PS</shortName>
        <ecNumber evidence="8">6.3.2.1</ecNumber>
    </recommendedName>
    <alternativeName>
        <fullName evidence="8">Pantoate--beta-alanine ligase</fullName>
    </alternativeName>
    <alternativeName>
        <fullName evidence="8">Pantoate-activating enzyme</fullName>
    </alternativeName>
</protein>
<dbReference type="CDD" id="cd00560">
    <property type="entry name" value="PanC"/>
    <property type="match status" value="1"/>
</dbReference>
<dbReference type="EMBL" id="FQVU01000005">
    <property type="protein sequence ID" value="SHH21885.1"/>
    <property type="molecule type" value="Genomic_DNA"/>
</dbReference>
<dbReference type="GO" id="GO:0015940">
    <property type="term" value="P:pantothenate biosynthetic process"/>
    <property type="evidence" value="ECO:0007669"/>
    <property type="project" value="UniProtKB-UniRule"/>
</dbReference>
<keyword evidence="4 8" id="KW-0566">Pantothenate biosynthesis</keyword>
<evidence type="ECO:0000256" key="6">
    <source>
        <dbReference type="ARBA" id="ARBA00022840"/>
    </source>
</evidence>
<dbReference type="InterPro" id="IPR003721">
    <property type="entry name" value="Pantoate_ligase"/>
</dbReference>
<feature type="binding site" evidence="8">
    <location>
        <position position="152"/>
    </location>
    <ligand>
        <name>(R)-pantoate</name>
        <dbReference type="ChEBI" id="CHEBI:15980"/>
    </ligand>
</feature>
<dbReference type="Gene3D" id="3.40.50.620">
    <property type="entry name" value="HUPs"/>
    <property type="match status" value="1"/>
</dbReference>
<feature type="binding site" evidence="8">
    <location>
        <position position="58"/>
    </location>
    <ligand>
        <name>(R)-pantoate</name>
        <dbReference type="ChEBI" id="CHEBI:15980"/>
    </ligand>
</feature>
<gene>
    <name evidence="8" type="primary">panC</name>
    <name evidence="9" type="ORF">SAMN05443575_3458</name>
</gene>
<proteinExistence type="inferred from homology"/>
<dbReference type="SUPFAM" id="SSF52374">
    <property type="entry name" value="Nucleotidylyl transferase"/>
    <property type="match status" value="1"/>
</dbReference>
<dbReference type="NCBIfam" id="TIGR00018">
    <property type="entry name" value="panC"/>
    <property type="match status" value="1"/>
</dbReference>
<dbReference type="AlphaFoldDB" id="A0A1M5R670"/>
<keyword evidence="6 8" id="KW-0067">ATP-binding</keyword>
<dbReference type="UniPathway" id="UPA00028">
    <property type="reaction ID" value="UER00005"/>
</dbReference>
<dbReference type="EC" id="6.3.2.1" evidence="8"/>
<dbReference type="GO" id="GO:0005829">
    <property type="term" value="C:cytosol"/>
    <property type="evidence" value="ECO:0007669"/>
    <property type="project" value="TreeGrafter"/>
</dbReference>
<keyword evidence="3 8" id="KW-0436">Ligase</keyword>
<evidence type="ECO:0000256" key="7">
    <source>
        <dbReference type="ARBA" id="ARBA00048258"/>
    </source>
</evidence>
<keyword evidence="5 8" id="KW-0547">Nucleotide-binding</keyword>
<keyword evidence="8" id="KW-0963">Cytoplasm</keyword>
<dbReference type="PANTHER" id="PTHR21299">
    <property type="entry name" value="CYTIDYLATE KINASE/PANTOATE-BETA-ALANINE LIGASE"/>
    <property type="match status" value="1"/>
</dbReference>
<comment type="pathway">
    <text evidence="1 8">Cofactor biosynthesis; (R)-pantothenate biosynthesis; (R)-pantothenate from (R)-pantoate and beta-alanine: step 1/1.</text>
</comment>
<dbReference type="Proteomes" id="UP000186132">
    <property type="component" value="Unassembled WGS sequence"/>
</dbReference>
<name>A0A1M5R670_9ACTN</name>
<sequence>MRVVRTRAEFAAARAQLPAPVGLVPTMGALHAGHRALLQAARDECAAVVTTNFVNPMQFGPGEDLAKYPRTLDADLAVCEDVGVDLVWAPGVEDVYPRGGATRVRIEPGPVGDLLEGAVRPGHFAGVLTVVGKFLNLVRPDRAYFGEKDYQQLTLIRQLSDDLDLGVVIVGVPTVREPDGLALSSRNVYLSPDERRHALALSRALSAGRDAAPQGALAVIAAATAELGREDGTGALAVDYLELRGTDLGEIPEHGPARLLVAARVGSTRLIDNVAVTL</sequence>
<comment type="subcellular location">
    <subcellularLocation>
        <location evidence="8">Cytoplasm</location>
    </subcellularLocation>
</comment>
<comment type="similarity">
    <text evidence="2 8">Belongs to the pantothenate synthetase family.</text>
</comment>
<comment type="function">
    <text evidence="8">Catalyzes the condensation of pantoate with beta-alanine in an ATP-dependent reaction via a pantoyl-adenylate intermediate.</text>
</comment>
<feature type="binding site" evidence="8">
    <location>
        <position position="175"/>
    </location>
    <ligand>
        <name>ATP</name>
        <dbReference type="ChEBI" id="CHEBI:30616"/>
    </ligand>
</feature>
<evidence type="ECO:0000256" key="1">
    <source>
        <dbReference type="ARBA" id="ARBA00004990"/>
    </source>
</evidence>
<feature type="binding site" evidence="8">
    <location>
        <begin position="146"/>
        <end position="149"/>
    </location>
    <ligand>
        <name>ATP</name>
        <dbReference type="ChEBI" id="CHEBI:30616"/>
    </ligand>
</feature>
<accession>A0A1M5R670</accession>
<dbReference type="OrthoDB" id="9773087at2"/>
<evidence type="ECO:0000256" key="3">
    <source>
        <dbReference type="ARBA" id="ARBA00022598"/>
    </source>
</evidence>
<comment type="miscellaneous">
    <text evidence="8">The reaction proceeds by a bi uni uni bi ping pong mechanism.</text>
</comment>
<dbReference type="Gene3D" id="3.30.1300.10">
    <property type="entry name" value="Pantoate-beta-alanine ligase, C-terminal domain"/>
    <property type="match status" value="1"/>
</dbReference>
<dbReference type="GO" id="GO:0005524">
    <property type="term" value="F:ATP binding"/>
    <property type="evidence" value="ECO:0007669"/>
    <property type="project" value="UniProtKB-KW"/>
</dbReference>
<evidence type="ECO:0000256" key="4">
    <source>
        <dbReference type="ARBA" id="ARBA00022655"/>
    </source>
</evidence>
<organism evidence="9 10">
    <name type="scientific">Jatrophihabitans endophyticus</name>
    <dbReference type="NCBI Taxonomy" id="1206085"/>
    <lineage>
        <taxon>Bacteria</taxon>
        <taxon>Bacillati</taxon>
        <taxon>Actinomycetota</taxon>
        <taxon>Actinomycetes</taxon>
        <taxon>Jatrophihabitantales</taxon>
        <taxon>Jatrophihabitantaceae</taxon>
        <taxon>Jatrophihabitans</taxon>
    </lineage>
</organism>
<keyword evidence="10" id="KW-1185">Reference proteome</keyword>
<reference evidence="9 10" key="1">
    <citation type="submission" date="2016-11" db="EMBL/GenBank/DDBJ databases">
        <authorList>
            <person name="Jaros S."/>
            <person name="Januszkiewicz K."/>
            <person name="Wedrychowicz H."/>
        </authorList>
    </citation>
    <scope>NUCLEOTIDE SEQUENCE [LARGE SCALE GENOMIC DNA]</scope>
    <source>
        <strain evidence="9 10">DSM 45627</strain>
    </source>
</reference>
<dbReference type="PANTHER" id="PTHR21299:SF1">
    <property type="entry name" value="PANTOATE--BETA-ALANINE LIGASE"/>
    <property type="match status" value="1"/>
</dbReference>
<evidence type="ECO:0000313" key="10">
    <source>
        <dbReference type="Proteomes" id="UP000186132"/>
    </source>
</evidence>
<feature type="binding site" evidence="8">
    <location>
        <begin position="27"/>
        <end position="34"/>
    </location>
    <ligand>
        <name>ATP</name>
        <dbReference type="ChEBI" id="CHEBI:30616"/>
    </ligand>
</feature>
<comment type="catalytic activity">
    <reaction evidence="7 8">
        <text>(R)-pantoate + beta-alanine + ATP = (R)-pantothenate + AMP + diphosphate + H(+)</text>
        <dbReference type="Rhea" id="RHEA:10912"/>
        <dbReference type="ChEBI" id="CHEBI:15378"/>
        <dbReference type="ChEBI" id="CHEBI:15980"/>
        <dbReference type="ChEBI" id="CHEBI:29032"/>
        <dbReference type="ChEBI" id="CHEBI:30616"/>
        <dbReference type="ChEBI" id="CHEBI:33019"/>
        <dbReference type="ChEBI" id="CHEBI:57966"/>
        <dbReference type="ChEBI" id="CHEBI:456215"/>
        <dbReference type="EC" id="6.3.2.1"/>
    </reaction>
</comment>
<dbReference type="Pfam" id="PF02569">
    <property type="entry name" value="Pantoate_ligase"/>
    <property type="match status" value="1"/>
</dbReference>
<evidence type="ECO:0000313" key="9">
    <source>
        <dbReference type="EMBL" id="SHH21885.1"/>
    </source>
</evidence>
<dbReference type="GO" id="GO:0004592">
    <property type="term" value="F:pantoate-beta-alanine ligase activity"/>
    <property type="evidence" value="ECO:0007669"/>
    <property type="project" value="UniProtKB-UniRule"/>
</dbReference>
<comment type="subunit">
    <text evidence="8">Homodimer.</text>
</comment>
<feature type="binding site" evidence="8">
    <location>
        <position position="58"/>
    </location>
    <ligand>
        <name>beta-alanine</name>
        <dbReference type="ChEBI" id="CHEBI:57966"/>
    </ligand>
</feature>
<evidence type="ECO:0000256" key="5">
    <source>
        <dbReference type="ARBA" id="ARBA00022741"/>
    </source>
</evidence>
<feature type="active site" description="Proton donor" evidence="8">
    <location>
        <position position="34"/>
    </location>
</feature>
<dbReference type="HAMAP" id="MF_00158">
    <property type="entry name" value="PanC"/>
    <property type="match status" value="1"/>
</dbReference>
<dbReference type="InterPro" id="IPR042176">
    <property type="entry name" value="Pantoate_ligase_C"/>
</dbReference>
<dbReference type="RefSeq" id="WP_073391667.1">
    <property type="nucleotide sequence ID" value="NZ_FQVU01000005.1"/>
</dbReference>
<feature type="binding site" evidence="8">
    <location>
        <begin position="183"/>
        <end position="186"/>
    </location>
    <ligand>
        <name>ATP</name>
        <dbReference type="ChEBI" id="CHEBI:30616"/>
    </ligand>
</feature>
<dbReference type="STRING" id="1206085.SAMN05443575_3458"/>
<dbReference type="InterPro" id="IPR014729">
    <property type="entry name" value="Rossmann-like_a/b/a_fold"/>
</dbReference>
<evidence type="ECO:0000256" key="8">
    <source>
        <dbReference type="HAMAP-Rule" id="MF_00158"/>
    </source>
</evidence>